<dbReference type="Pfam" id="PF08240">
    <property type="entry name" value="ADH_N"/>
    <property type="match status" value="1"/>
</dbReference>
<dbReference type="InterPro" id="IPR011032">
    <property type="entry name" value="GroES-like_sf"/>
</dbReference>
<evidence type="ECO:0000313" key="3">
    <source>
        <dbReference type="Proteomes" id="UP000075714"/>
    </source>
</evidence>
<sequence length="281" mass="29999">MIAIPQILGCDVAGVVKEADANSKFKVGDRVVGDTAQILKDPWGTYAELCSCKEELLTRIPEGVSFEQAAAMPIAGLTAWQALAPSMPLAGKRVLVHGGAGGIGHFAVQIAKTQGAYVATTCSGRNEEFVTQVLGADLAIDYTKGEKLADVAGEPYDLVVDLVGAEPESWKVLKRSGRMAAVSWDKMVKGKSGFALVATILRRMLRLKMASALRLCPKYDAIQQEFEPDKGLSQLLQLAAEGKVRVHIDRVMGLEQIPEAHEVLEKGGVRGKIVITTSAAS</sequence>
<accession>A0A150H3F6</accession>
<dbReference type="PANTHER" id="PTHR11695">
    <property type="entry name" value="ALCOHOL DEHYDROGENASE RELATED"/>
    <property type="match status" value="1"/>
</dbReference>
<dbReference type="PANTHER" id="PTHR11695:SF648">
    <property type="entry name" value="ZINC-BINDING OXIDOREDUCTASE"/>
    <property type="match status" value="1"/>
</dbReference>
<dbReference type="SUPFAM" id="SSF51735">
    <property type="entry name" value="NAD(P)-binding Rossmann-fold domains"/>
    <property type="match status" value="1"/>
</dbReference>
<evidence type="ECO:0000259" key="1">
    <source>
        <dbReference type="SMART" id="SM00829"/>
    </source>
</evidence>
<dbReference type="Gene3D" id="3.40.50.720">
    <property type="entry name" value="NAD(P)-binding Rossmann-like Domain"/>
    <property type="match status" value="1"/>
</dbReference>
<name>A0A150H3F6_GONPE</name>
<keyword evidence="3" id="KW-1185">Reference proteome</keyword>
<dbReference type="InterPro" id="IPR020843">
    <property type="entry name" value="ER"/>
</dbReference>
<dbReference type="InterPro" id="IPR036291">
    <property type="entry name" value="NAD(P)-bd_dom_sf"/>
</dbReference>
<dbReference type="InterPro" id="IPR002364">
    <property type="entry name" value="Quin_OxRdtase/zeta-crystal_CS"/>
</dbReference>
<feature type="domain" description="Enoyl reductase (ER)" evidence="1">
    <location>
        <begin position="1"/>
        <end position="275"/>
    </location>
</feature>
<dbReference type="Proteomes" id="UP000075714">
    <property type="component" value="Unassembled WGS sequence"/>
</dbReference>
<protein>
    <recommendedName>
        <fullName evidence="1">Enoyl reductase (ER) domain-containing protein</fullName>
    </recommendedName>
</protein>
<reference evidence="3" key="1">
    <citation type="journal article" date="2016" name="Nat. Commun.">
        <title>The Gonium pectorale genome demonstrates co-option of cell cycle regulation during the evolution of multicellularity.</title>
        <authorList>
            <person name="Hanschen E.R."/>
            <person name="Marriage T.N."/>
            <person name="Ferris P.J."/>
            <person name="Hamaji T."/>
            <person name="Toyoda A."/>
            <person name="Fujiyama A."/>
            <person name="Neme R."/>
            <person name="Noguchi H."/>
            <person name="Minakuchi Y."/>
            <person name="Suzuki M."/>
            <person name="Kawai-Toyooka H."/>
            <person name="Smith D.R."/>
            <person name="Sparks H."/>
            <person name="Anderson J."/>
            <person name="Bakaric R."/>
            <person name="Luria V."/>
            <person name="Karger A."/>
            <person name="Kirschner M.W."/>
            <person name="Durand P.M."/>
            <person name="Michod R.E."/>
            <person name="Nozaki H."/>
            <person name="Olson B.J."/>
        </authorList>
    </citation>
    <scope>NUCLEOTIDE SEQUENCE [LARGE SCALE GENOMIC DNA]</scope>
    <source>
        <strain evidence="3">NIES-2863</strain>
    </source>
</reference>
<dbReference type="GO" id="GO:0008270">
    <property type="term" value="F:zinc ion binding"/>
    <property type="evidence" value="ECO:0007669"/>
    <property type="project" value="InterPro"/>
</dbReference>
<dbReference type="EMBL" id="LSYV01000002">
    <property type="protein sequence ID" value="KXZ56542.1"/>
    <property type="molecule type" value="Genomic_DNA"/>
</dbReference>
<comment type="caution">
    <text evidence="2">The sequence shown here is derived from an EMBL/GenBank/DDBJ whole genome shotgun (WGS) entry which is preliminary data.</text>
</comment>
<dbReference type="STRING" id="33097.A0A150H3F6"/>
<dbReference type="CDD" id="cd05289">
    <property type="entry name" value="MDR_like_2"/>
    <property type="match status" value="1"/>
</dbReference>
<dbReference type="Pfam" id="PF13602">
    <property type="entry name" value="ADH_zinc_N_2"/>
    <property type="match status" value="1"/>
</dbReference>
<dbReference type="InterPro" id="IPR050700">
    <property type="entry name" value="YIM1/Zinc_Alcohol_DH_Fams"/>
</dbReference>
<dbReference type="PROSITE" id="PS01162">
    <property type="entry name" value="QOR_ZETA_CRYSTAL"/>
    <property type="match status" value="1"/>
</dbReference>
<dbReference type="OrthoDB" id="48317at2759"/>
<dbReference type="GO" id="GO:0016491">
    <property type="term" value="F:oxidoreductase activity"/>
    <property type="evidence" value="ECO:0007669"/>
    <property type="project" value="InterPro"/>
</dbReference>
<gene>
    <name evidence="2" type="ORF">GPECTOR_1g487</name>
</gene>
<dbReference type="InterPro" id="IPR013154">
    <property type="entry name" value="ADH-like_N"/>
</dbReference>
<organism evidence="2 3">
    <name type="scientific">Gonium pectorale</name>
    <name type="common">Green alga</name>
    <dbReference type="NCBI Taxonomy" id="33097"/>
    <lineage>
        <taxon>Eukaryota</taxon>
        <taxon>Viridiplantae</taxon>
        <taxon>Chlorophyta</taxon>
        <taxon>core chlorophytes</taxon>
        <taxon>Chlorophyceae</taxon>
        <taxon>CS clade</taxon>
        <taxon>Chlamydomonadales</taxon>
        <taxon>Volvocaceae</taxon>
        <taxon>Gonium</taxon>
    </lineage>
</organism>
<proteinExistence type="predicted"/>
<dbReference type="SMART" id="SM00829">
    <property type="entry name" value="PKS_ER"/>
    <property type="match status" value="1"/>
</dbReference>
<dbReference type="AlphaFoldDB" id="A0A150H3F6"/>
<dbReference type="Gene3D" id="3.90.180.10">
    <property type="entry name" value="Medium-chain alcohol dehydrogenases, catalytic domain"/>
    <property type="match status" value="1"/>
</dbReference>
<evidence type="ECO:0000313" key="2">
    <source>
        <dbReference type="EMBL" id="KXZ56542.1"/>
    </source>
</evidence>
<dbReference type="SUPFAM" id="SSF50129">
    <property type="entry name" value="GroES-like"/>
    <property type="match status" value="1"/>
</dbReference>